<feature type="transmembrane region" description="Helical" evidence="1">
    <location>
        <begin position="238"/>
        <end position="258"/>
    </location>
</feature>
<feature type="transmembrane region" description="Helical" evidence="1">
    <location>
        <begin position="265"/>
        <end position="282"/>
    </location>
</feature>
<dbReference type="Gene3D" id="3.60.10.10">
    <property type="entry name" value="Endonuclease/exonuclease/phosphatase"/>
    <property type="match status" value="1"/>
</dbReference>
<protein>
    <recommendedName>
        <fullName evidence="2">Endonuclease/exonuclease/phosphatase domain-containing protein</fullName>
    </recommendedName>
</protein>
<gene>
    <name evidence="3" type="ORF">GCM10022226_35030</name>
</gene>
<reference evidence="4" key="1">
    <citation type="journal article" date="2019" name="Int. J. Syst. Evol. Microbiol.">
        <title>The Global Catalogue of Microorganisms (GCM) 10K type strain sequencing project: providing services to taxonomists for standard genome sequencing and annotation.</title>
        <authorList>
            <consortium name="The Broad Institute Genomics Platform"/>
            <consortium name="The Broad Institute Genome Sequencing Center for Infectious Disease"/>
            <person name="Wu L."/>
            <person name="Ma J."/>
        </authorList>
    </citation>
    <scope>NUCLEOTIDE SEQUENCE [LARGE SCALE GENOMIC DNA]</scope>
    <source>
        <strain evidence="4">JCM 16908</strain>
    </source>
</reference>
<proteinExistence type="predicted"/>
<dbReference type="EMBL" id="BAAAZR010000008">
    <property type="protein sequence ID" value="GAA3811489.1"/>
    <property type="molecule type" value="Genomic_DNA"/>
</dbReference>
<keyword evidence="1" id="KW-1133">Transmembrane helix</keyword>
<sequence length="642" mass="67030">MGEPAVESPARAGRAISLWRPRPGPFTRHQIAVTALALGIVLFTQVLRVFLPSLITLFGRAGDTPPEQMGLYAALWFVLPFAAVPLARAAGPRRVVLGGAILLAAVRLALQATDGGSPQLYLAGAGVSLGLVFLYGCALTVPRKAAPTAIAAGLAVSAVGHLALGQMDLVWRDGPLPWLAVVALCAAFLWSVWLAPVAEDVASGRLWVVLACALVLNGMYLETIGLAEPPGSGRQGPAQIAIMMVVLVAGQFGMVSFAAWPPHQWWVAIVVLPLSAVLMIVSSSAVPAPFAALALGACLAMAGLPRASSPARSGLALLGGMLVFLVAVFVYYAAYDIDLGVANGIVPGLLAVLISILAFTAAKGRRMLLTRPPHRWRFAALALVVAAATAAVTWRPLPAVQAAPRAEFTLVAYNIRMGFGLRGTLDLDRIAAWARSERPDVILLSEVDRGWLLNGGHDGLARIAGGLGMRYHFAPAADGLWGDAIITNLPIGQIVSHPLGRHDYPTGAQAQTVVVEVGGTEVGIVNTHLQAPPGQAPEVAAIARDLAVAATRAGTGGPRPVVLAGDLNITPDDPEMRVLEAAGLSDAFHGRGNPLTSPADNPVKRIDHVLVSPGLAVVDARVPRVTFSDHLPVVVRMRVTRV</sequence>
<dbReference type="Proteomes" id="UP001500888">
    <property type="component" value="Unassembled WGS sequence"/>
</dbReference>
<feature type="transmembrane region" description="Helical" evidence="1">
    <location>
        <begin position="341"/>
        <end position="362"/>
    </location>
</feature>
<dbReference type="PANTHER" id="PTHR14859">
    <property type="entry name" value="CALCOFLUOR WHITE HYPERSENSITIVE PROTEIN PRECURSOR"/>
    <property type="match status" value="1"/>
</dbReference>
<comment type="caution">
    <text evidence="3">The sequence shown here is derived from an EMBL/GenBank/DDBJ whole genome shotgun (WGS) entry which is preliminary data.</text>
</comment>
<feature type="transmembrane region" description="Helical" evidence="1">
    <location>
        <begin position="316"/>
        <end position="335"/>
    </location>
</feature>
<feature type="transmembrane region" description="Helical" evidence="1">
    <location>
        <begin position="374"/>
        <end position="394"/>
    </location>
</feature>
<dbReference type="SUPFAM" id="SSF56219">
    <property type="entry name" value="DNase I-like"/>
    <property type="match status" value="1"/>
</dbReference>
<evidence type="ECO:0000256" key="1">
    <source>
        <dbReference type="SAM" id="Phobius"/>
    </source>
</evidence>
<name>A0ABP7I7I6_9ACTN</name>
<dbReference type="PANTHER" id="PTHR14859:SF1">
    <property type="entry name" value="PGAP2-INTERACTING PROTEIN"/>
    <property type="match status" value="1"/>
</dbReference>
<feature type="transmembrane region" description="Helical" evidence="1">
    <location>
        <begin position="206"/>
        <end position="226"/>
    </location>
</feature>
<feature type="transmembrane region" description="Helical" evidence="1">
    <location>
        <begin position="145"/>
        <end position="164"/>
    </location>
</feature>
<keyword evidence="1" id="KW-0812">Transmembrane</keyword>
<dbReference type="InterPro" id="IPR005135">
    <property type="entry name" value="Endo/exonuclease/phosphatase"/>
</dbReference>
<dbReference type="Pfam" id="PF03372">
    <property type="entry name" value="Exo_endo_phos"/>
    <property type="match status" value="1"/>
</dbReference>
<accession>A0ABP7I7I6</accession>
<dbReference type="InterPro" id="IPR051916">
    <property type="entry name" value="GPI-anchor_lipid_remodeler"/>
</dbReference>
<feature type="transmembrane region" description="Helical" evidence="1">
    <location>
        <begin position="95"/>
        <end position="113"/>
    </location>
</feature>
<evidence type="ECO:0000313" key="3">
    <source>
        <dbReference type="EMBL" id="GAA3811489.1"/>
    </source>
</evidence>
<feature type="transmembrane region" description="Helical" evidence="1">
    <location>
        <begin position="31"/>
        <end position="51"/>
    </location>
</feature>
<organism evidence="3 4">
    <name type="scientific">Sphaerisporangium flaviroseum</name>
    <dbReference type="NCBI Taxonomy" id="509199"/>
    <lineage>
        <taxon>Bacteria</taxon>
        <taxon>Bacillati</taxon>
        <taxon>Actinomycetota</taxon>
        <taxon>Actinomycetes</taxon>
        <taxon>Streptosporangiales</taxon>
        <taxon>Streptosporangiaceae</taxon>
        <taxon>Sphaerisporangium</taxon>
    </lineage>
</organism>
<feature type="domain" description="Endonuclease/exonuclease/phosphatase" evidence="2">
    <location>
        <begin position="412"/>
        <end position="630"/>
    </location>
</feature>
<keyword evidence="4" id="KW-1185">Reference proteome</keyword>
<keyword evidence="1" id="KW-0472">Membrane</keyword>
<feature type="transmembrane region" description="Helical" evidence="1">
    <location>
        <begin position="288"/>
        <end position="304"/>
    </location>
</feature>
<evidence type="ECO:0000259" key="2">
    <source>
        <dbReference type="Pfam" id="PF03372"/>
    </source>
</evidence>
<feature type="transmembrane region" description="Helical" evidence="1">
    <location>
        <begin position="176"/>
        <end position="194"/>
    </location>
</feature>
<dbReference type="RefSeq" id="WP_344940505.1">
    <property type="nucleotide sequence ID" value="NZ_BAAAZR010000008.1"/>
</dbReference>
<dbReference type="InterPro" id="IPR036691">
    <property type="entry name" value="Endo/exonu/phosph_ase_sf"/>
</dbReference>
<feature type="transmembrane region" description="Helical" evidence="1">
    <location>
        <begin position="71"/>
        <end position="88"/>
    </location>
</feature>
<evidence type="ECO:0000313" key="4">
    <source>
        <dbReference type="Proteomes" id="UP001500888"/>
    </source>
</evidence>
<feature type="transmembrane region" description="Helical" evidence="1">
    <location>
        <begin position="119"/>
        <end position="138"/>
    </location>
</feature>